<evidence type="ECO:0000313" key="1">
    <source>
        <dbReference type="EMBL" id="KAB8173052.1"/>
    </source>
</evidence>
<name>A0A5N6AY76_9GAMM</name>
<reference evidence="1 2" key="1">
    <citation type="submission" date="2019-10" db="EMBL/GenBank/DDBJ databases">
        <title>Lysobacter alkalisoli sp. nov., isolated from saline-alkaline soil.</title>
        <authorList>
            <person name="Sun J.-Q."/>
        </authorList>
    </citation>
    <scope>NUCLEOTIDE SEQUENCE [LARGE SCALE GENOMIC DNA]</scope>
    <source>
        <strain evidence="1 2">KCTC 42381</strain>
    </source>
</reference>
<dbReference type="Proteomes" id="UP000320431">
    <property type="component" value="Unassembled WGS sequence"/>
</dbReference>
<sequence length="65" mass="7379">MAALVFTDRTALVGEGEEVGHRLGIRIEQVIIQQIEKVDTLDLAQVLEREAAFTGGLDSWWWFLH</sequence>
<accession>A0A5N6AY76</accession>
<protein>
    <submittedName>
        <fullName evidence="1">Uncharacterized protein</fullName>
    </submittedName>
</protein>
<proteinExistence type="predicted"/>
<comment type="caution">
    <text evidence="1">The sequence shown here is derived from an EMBL/GenBank/DDBJ whole genome shotgun (WGS) entry which is preliminary data.</text>
</comment>
<evidence type="ECO:0000313" key="2">
    <source>
        <dbReference type="Proteomes" id="UP000320431"/>
    </source>
</evidence>
<dbReference type="EMBL" id="VICD02000245">
    <property type="protein sequence ID" value="KAB8173052.1"/>
    <property type="molecule type" value="Genomic_DNA"/>
</dbReference>
<organism evidence="1 2">
    <name type="scientific">Marilutibacter maris</name>
    <dbReference type="NCBI Taxonomy" id="1605891"/>
    <lineage>
        <taxon>Bacteria</taxon>
        <taxon>Pseudomonadati</taxon>
        <taxon>Pseudomonadota</taxon>
        <taxon>Gammaproteobacteria</taxon>
        <taxon>Lysobacterales</taxon>
        <taxon>Lysobacteraceae</taxon>
        <taxon>Marilutibacter</taxon>
    </lineage>
</organism>
<gene>
    <name evidence="1" type="ORF">FKV24_014420</name>
</gene>
<dbReference type="RefSeq" id="WP_141482879.1">
    <property type="nucleotide sequence ID" value="NZ_VICD02000245.1"/>
</dbReference>
<dbReference type="AlphaFoldDB" id="A0A5N6AY76"/>